<dbReference type="InterPro" id="IPR039942">
    <property type="entry name" value="SBSPO"/>
</dbReference>
<dbReference type="Pfam" id="PF19028">
    <property type="entry name" value="TSP1_spondin"/>
    <property type="match status" value="1"/>
</dbReference>
<name>A0AAN8PDZ1_POLSC</name>
<organism evidence="5 6">
    <name type="scientific">Polyplax serrata</name>
    <name type="common">Common mouse louse</name>
    <dbReference type="NCBI Taxonomy" id="468196"/>
    <lineage>
        <taxon>Eukaryota</taxon>
        <taxon>Metazoa</taxon>
        <taxon>Ecdysozoa</taxon>
        <taxon>Arthropoda</taxon>
        <taxon>Hexapoda</taxon>
        <taxon>Insecta</taxon>
        <taxon>Pterygota</taxon>
        <taxon>Neoptera</taxon>
        <taxon>Paraneoptera</taxon>
        <taxon>Psocodea</taxon>
        <taxon>Troctomorpha</taxon>
        <taxon>Phthiraptera</taxon>
        <taxon>Anoplura</taxon>
        <taxon>Polyplacidae</taxon>
        <taxon>Polyplax</taxon>
    </lineage>
</organism>
<keyword evidence="1" id="KW-0732">Signal</keyword>
<dbReference type="InterPro" id="IPR044004">
    <property type="entry name" value="TSP1_spondin_dom"/>
</dbReference>
<evidence type="ECO:0000256" key="1">
    <source>
        <dbReference type="ARBA" id="ARBA00022729"/>
    </source>
</evidence>
<protein>
    <recommendedName>
        <fullName evidence="4">Spondin-like TSP1 domain-containing protein</fullName>
    </recommendedName>
</protein>
<dbReference type="SUPFAM" id="SSF82895">
    <property type="entry name" value="TSP-1 type 1 repeat"/>
    <property type="match status" value="1"/>
</dbReference>
<dbReference type="FunFam" id="2.20.100.10:FF:000134">
    <property type="entry name" value="Uncharacterized protein"/>
    <property type="match status" value="1"/>
</dbReference>
<gene>
    <name evidence="5" type="ORF">RUM43_010925</name>
</gene>
<dbReference type="EMBL" id="JAWJWE010000039">
    <property type="protein sequence ID" value="KAK6620632.1"/>
    <property type="molecule type" value="Genomic_DNA"/>
</dbReference>
<keyword evidence="3" id="KW-0325">Glycoprotein</keyword>
<dbReference type="InterPro" id="IPR036383">
    <property type="entry name" value="TSP1_rpt_sf"/>
</dbReference>
<evidence type="ECO:0000256" key="3">
    <source>
        <dbReference type="ARBA" id="ARBA00023180"/>
    </source>
</evidence>
<sequence>MWGMEDEEWACDVILPVIDCVVSPWGPWSDCDVECGTGMTTRRREIQTQPQNGGKHCPSLMQKRGCQGTRCPHHVRNIIKETAMLLPIGLSGKRKINETADITRNLRLNYQTKDSMKEVKRE</sequence>
<dbReference type="SMART" id="SM00209">
    <property type="entry name" value="TSP1"/>
    <property type="match status" value="1"/>
</dbReference>
<proteinExistence type="predicted"/>
<dbReference type="PANTHER" id="PTHR20920">
    <property type="entry name" value="RPE-SPONDIN"/>
    <property type="match status" value="1"/>
</dbReference>
<dbReference type="Gene3D" id="2.20.100.10">
    <property type="entry name" value="Thrombospondin type-1 (TSP1) repeat"/>
    <property type="match status" value="1"/>
</dbReference>
<reference evidence="5 6" key="1">
    <citation type="submission" date="2023-10" db="EMBL/GenBank/DDBJ databases">
        <title>Genomes of two closely related lineages of the louse Polyplax serrata with different host specificities.</title>
        <authorList>
            <person name="Martinu J."/>
            <person name="Tarabai H."/>
            <person name="Stefka J."/>
            <person name="Hypsa V."/>
        </authorList>
    </citation>
    <scope>NUCLEOTIDE SEQUENCE [LARGE SCALE GENOMIC DNA]</scope>
    <source>
        <strain evidence="5">HR10_N</strain>
    </source>
</reference>
<keyword evidence="2" id="KW-1015">Disulfide bond</keyword>
<dbReference type="AlphaFoldDB" id="A0AAN8PDZ1"/>
<dbReference type="PANTHER" id="PTHR20920:SF5">
    <property type="entry name" value="SMB DOMAIN-CONTAINING PROTEIN"/>
    <property type="match status" value="1"/>
</dbReference>
<feature type="domain" description="Spondin-like TSP1" evidence="4">
    <location>
        <begin position="20"/>
        <end position="71"/>
    </location>
</feature>
<evidence type="ECO:0000313" key="6">
    <source>
        <dbReference type="Proteomes" id="UP001372834"/>
    </source>
</evidence>
<evidence type="ECO:0000259" key="4">
    <source>
        <dbReference type="Pfam" id="PF19028"/>
    </source>
</evidence>
<evidence type="ECO:0000256" key="2">
    <source>
        <dbReference type="ARBA" id="ARBA00023157"/>
    </source>
</evidence>
<evidence type="ECO:0000313" key="5">
    <source>
        <dbReference type="EMBL" id="KAK6620632.1"/>
    </source>
</evidence>
<dbReference type="Proteomes" id="UP001372834">
    <property type="component" value="Unassembled WGS sequence"/>
</dbReference>
<comment type="caution">
    <text evidence="5">The sequence shown here is derived from an EMBL/GenBank/DDBJ whole genome shotgun (WGS) entry which is preliminary data.</text>
</comment>
<dbReference type="PROSITE" id="PS50092">
    <property type="entry name" value="TSP1"/>
    <property type="match status" value="1"/>
</dbReference>
<dbReference type="InterPro" id="IPR000884">
    <property type="entry name" value="TSP1_rpt"/>
</dbReference>
<accession>A0AAN8PDZ1</accession>